<reference evidence="9" key="1">
    <citation type="journal article" date="2015" name="PLoS Genet.">
        <title>Genome Sequence and Transcriptome Analyses of Chrysochromulina tobin: Metabolic Tools for Enhanced Algal Fitness in the Prominent Order Prymnesiales (Haptophyceae).</title>
        <authorList>
            <person name="Hovde B.T."/>
            <person name="Deodato C.R."/>
            <person name="Hunsperger H.M."/>
            <person name="Ryken S.A."/>
            <person name="Yost W."/>
            <person name="Jha R.K."/>
            <person name="Patterson J."/>
            <person name="Monnat R.J. Jr."/>
            <person name="Barlow S.B."/>
            <person name="Starkenburg S.R."/>
            <person name="Cattolico R.A."/>
        </authorList>
    </citation>
    <scope>NUCLEOTIDE SEQUENCE</scope>
    <source>
        <strain evidence="9">CCMP291</strain>
    </source>
</reference>
<comment type="similarity">
    <text evidence="2 5">Belongs to the glycosyltransferase 10 family.</text>
</comment>
<dbReference type="InterPro" id="IPR055270">
    <property type="entry name" value="Glyco_tran_10_C"/>
</dbReference>
<dbReference type="InterPro" id="IPR001503">
    <property type="entry name" value="Glyco_trans_10"/>
</dbReference>
<dbReference type="InterPro" id="IPR038577">
    <property type="entry name" value="GT10-like_C_sf"/>
</dbReference>
<evidence type="ECO:0000256" key="5">
    <source>
        <dbReference type="RuleBase" id="RU003832"/>
    </source>
</evidence>
<organism evidence="8 9">
    <name type="scientific">Chrysochromulina tobinii</name>
    <dbReference type="NCBI Taxonomy" id="1460289"/>
    <lineage>
        <taxon>Eukaryota</taxon>
        <taxon>Haptista</taxon>
        <taxon>Haptophyta</taxon>
        <taxon>Prymnesiophyceae</taxon>
        <taxon>Prymnesiales</taxon>
        <taxon>Chrysochromulinaceae</taxon>
        <taxon>Chrysochromulina</taxon>
    </lineage>
</organism>
<proteinExistence type="inferred from homology"/>
<dbReference type="GO" id="GO:0032580">
    <property type="term" value="C:Golgi cisterna membrane"/>
    <property type="evidence" value="ECO:0007669"/>
    <property type="project" value="UniProtKB-SubCell"/>
</dbReference>
<dbReference type="UniPathway" id="UPA00378"/>
<comment type="caution">
    <text evidence="8">The sequence shown here is derived from an EMBL/GenBank/DDBJ whole genome shotgun (WGS) entry which is preliminary data.</text>
</comment>
<feature type="region of interest" description="Disordered" evidence="6">
    <location>
        <begin position="383"/>
        <end position="412"/>
    </location>
</feature>
<dbReference type="SUPFAM" id="SSF53756">
    <property type="entry name" value="UDP-Glycosyltransferase/glycogen phosphorylase"/>
    <property type="match status" value="1"/>
</dbReference>
<name>A0A0M0LRS0_9EUKA</name>
<dbReference type="Pfam" id="PF00852">
    <property type="entry name" value="Glyco_transf_10"/>
    <property type="match status" value="1"/>
</dbReference>
<evidence type="ECO:0000256" key="4">
    <source>
        <dbReference type="ARBA" id="ARBA00022679"/>
    </source>
</evidence>
<dbReference type="PANTHER" id="PTHR11929">
    <property type="entry name" value="ALPHA- 1,3 -FUCOSYLTRANSFERASE"/>
    <property type="match status" value="1"/>
</dbReference>
<keyword evidence="4 5" id="KW-0808">Transferase</keyword>
<dbReference type="Proteomes" id="UP000037460">
    <property type="component" value="Unassembled WGS sequence"/>
</dbReference>
<dbReference type="EC" id="2.4.1.-" evidence="5"/>
<keyword evidence="3 5" id="KW-0328">Glycosyltransferase</keyword>
<evidence type="ECO:0000256" key="2">
    <source>
        <dbReference type="ARBA" id="ARBA00008919"/>
    </source>
</evidence>
<protein>
    <recommendedName>
        <fullName evidence="5">Fucosyltransferase</fullName>
        <ecNumber evidence="5">2.4.1.-</ecNumber>
    </recommendedName>
</protein>
<evidence type="ECO:0000259" key="7">
    <source>
        <dbReference type="Pfam" id="PF00852"/>
    </source>
</evidence>
<comment type="pathway">
    <text evidence="1">Protein modification; protein glycosylation.</text>
</comment>
<accession>A0A0M0LRS0</accession>
<comment type="subcellular location">
    <subcellularLocation>
        <location evidence="5">Golgi apparatus</location>
        <location evidence="5">Golgi stack membrane</location>
        <topology evidence="5">Single-pass type II membrane protein</topology>
    </subcellularLocation>
</comment>
<evidence type="ECO:0000313" key="9">
    <source>
        <dbReference type="Proteomes" id="UP000037460"/>
    </source>
</evidence>
<gene>
    <name evidence="8" type="ORF">Ctob_012359</name>
</gene>
<dbReference type="AlphaFoldDB" id="A0A0M0LRS0"/>
<dbReference type="Gene3D" id="3.40.50.11660">
    <property type="entry name" value="Glycosyl transferase family 10, C-terminal domain"/>
    <property type="match status" value="1"/>
</dbReference>
<keyword evidence="9" id="KW-1185">Reference proteome</keyword>
<feature type="domain" description="Fucosyltransferase C-terminal" evidence="7">
    <location>
        <begin position="192"/>
        <end position="380"/>
    </location>
</feature>
<keyword evidence="5" id="KW-0472">Membrane</keyword>
<keyword evidence="5" id="KW-0812">Transmembrane</keyword>
<evidence type="ECO:0000256" key="6">
    <source>
        <dbReference type="SAM" id="MobiDB-lite"/>
    </source>
</evidence>
<evidence type="ECO:0000256" key="3">
    <source>
        <dbReference type="ARBA" id="ARBA00022676"/>
    </source>
</evidence>
<keyword evidence="5" id="KW-0333">Golgi apparatus</keyword>
<dbReference type="EMBL" id="JWZX01000114">
    <property type="protein sequence ID" value="KOO53681.1"/>
    <property type="molecule type" value="Genomic_DNA"/>
</dbReference>
<dbReference type="OrthoDB" id="427096at2759"/>
<sequence length="438" mass="48205">MHPAVDVRLGQLRWAALHVHPAFDADHPNWDEANCSGLLLTHVAVPTAIQPIWHGSTTGSLRRLLQPCRRACSLGQVGCTTRQGSVIGRCNATHGVEYAHRLPRPGEPAVVSFNMPSSKHVEAVLAAIADARPRLYFEFEAAGHARVPRDTILKGVDGMMSFQRDALVPYPYLSASQLWETSLRRPERGFHERRPAVAAFVSNCGSRYRNEVVEFLRNASIEVHSYGACYRPRRAQQDGGANSSTFDAREFRKSQGFESGVKPECLHYRAILAVENSACTDYVTEKLIQVVGCGAVPIVRTVNGLPDYNGLYGRFPMLDGARLDAAFASSVRQVLTDQRTFESYMPWHTRTWVPSHEVIVQKDMRNPHCTLLDLITKSRETSGALSPSHLASDAPGGGGRCETGSKMHTPRPQQRFARSFAGGSYATAEEVARNGSLG</sequence>
<dbReference type="PANTHER" id="PTHR11929:SF194">
    <property type="entry name" value="ALPHA-(1,3)-FUCOSYLTRANSFERASE 10"/>
    <property type="match status" value="1"/>
</dbReference>
<evidence type="ECO:0000256" key="1">
    <source>
        <dbReference type="ARBA" id="ARBA00004922"/>
    </source>
</evidence>
<dbReference type="GO" id="GO:0008417">
    <property type="term" value="F:fucosyltransferase activity"/>
    <property type="evidence" value="ECO:0007669"/>
    <property type="project" value="InterPro"/>
</dbReference>
<evidence type="ECO:0000313" key="8">
    <source>
        <dbReference type="EMBL" id="KOO53681.1"/>
    </source>
</evidence>